<organism evidence="1">
    <name type="scientific">Pithovirus LCPAC201</name>
    <dbReference type="NCBI Taxonomy" id="2506591"/>
    <lineage>
        <taxon>Viruses</taxon>
        <taxon>Pithoviruses</taxon>
    </lineage>
</organism>
<dbReference type="EMBL" id="MK500498">
    <property type="protein sequence ID" value="QBK90701.1"/>
    <property type="molecule type" value="Genomic_DNA"/>
</dbReference>
<gene>
    <name evidence="1" type="ORF">LCPAC201_00020</name>
</gene>
<name>A0A481Z7M8_9VIRU</name>
<proteinExistence type="predicted"/>
<reference evidence="1" key="1">
    <citation type="journal article" date="2019" name="MBio">
        <title>Virus Genomes from Deep Sea Sediments Expand the Ocean Megavirome and Support Independent Origins of Viral Gigantism.</title>
        <authorList>
            <person name="Backstrom D."/>
            <person name="Yutin N."/>
            <person name="Jorgensen S.L."/>
            <person name="Dharamshi J."/>
            <person name="Homa F."/>
            <person name="Zaremba-Niedwiedzka K."/>
            <person name="Spang A."/>
            <person name="Wolf Y.I."/>
            <person name="Koonin E.V."/>
            <person name="Ettema T.J."/>
        </authorList>
    </citation>
    <scope>NUCLEOTIDE SEQUENCE</scope>
</reference>
<accession>A0A481Z7M8</accession>
<evidence type="ECO:0000313" key="1">
    <source>
        <dbReference type="EMBL" id="QBK90701.1"/>
    </source>
</evidence>
<protein>
    <submittedName>
        <fullName evidence="1">Uncharacterized protein</fullName>
    </submittedName>
</protein>
<sequence>MNSNDNNSSKTYHGLISPIEWESYLSAPQPTEIANNTPMIVYDPIVTNDQPAIITSCNTQVLVPTQIVSNGQPIGIILSISQTVGNSQPMKLILDKPQFIGNEQPMMITLGKAPQAHTTPLLGGKENQIVMPQAIKTILHVPQITTNLDNFDSTQDVQDWKREHDWESELKEWKREMKSTRPDELKAILKFLKLSPQLSIEDLIKFMSSNMLDSDATDKVWENVSTPEEYVQTMLMYLKGKLFSTLSHGGPLCSESFLVLPELYELTRLGCPTFNSQPFAVYEINGEICKAVPYVDFFCPNKFVYQIVEILIKTCHISMVIGDKHTIHMISPSQNITNTIPLHVNSEGEPVHGTAHGITTNMYNDMTNIMFGCHPSCGEAMFDTYTCMCICSTGLSNKFFADVIAAVKSAQAQD</sequence>